<accession>A0AAN9XQV4</accession>
<gene>
    <name evidence="1" type="ORF">VNO78_14090</name>
</gene>
<dbReference type="AlphaFoldDB" id="A0AAN9XQV4"/>
<name>A0AAN9XQV4_PSOTE</name>
<comment type="caution">
    <text evidence="1">The sequence shown here is derived from an EMBL/GenBank/DDBJ whole genome shotgun (WGS) entry which is preliminary data.</text>
</comment>
<protein>
    <submittedName>
        <fullName evidence="1">Uncharacterized protein</fullName>
    </submittedName>
</protein>
<sequence>MKGEVDCRHIGILEMSIVQRDGNVGGGMATGIIVKKGTHEGMKEGFESPRRVLAIVAMIRVVTMNIVVIDIRERGLELNDLVDFVTRDTMYP</sequence>
<dbReference type="EMBL" id="JAYMYS010000003">
    <property type="protein sequence ID" value="KAK7402097.1"/>
    <property type="molecule type" value="Genomic_DNA"/>
</dbReference>
<dbReference type="Proteomes" id="UP001386955">
    <property type="component" value="Unassembled WGS sequence"/>
</dbReference>
<proteinExistence type="predicted"/>
<evidence type="ECO:0000313" key="1">
    <source>
        <dbReference type="EMBL" id="KAK7402097.1"/>
    </source>
</evidence>
<reference evidence="1 2" key="1">
    <citation type="submission" date="2024-01" db="EMBL/GenBank/DDBJ databases">
        <title>The genomes of 5 underutilized Papilionoideae crops provide insights into root nodulation and disease resistanc.</title>
        <authorList>
            <person name="Jiang F."/>
        </authorList>
    </citation>
    <scope>NUCLEOTIDE SEQUENCE [LARGE SCALE GENOMIC DNA]</scope>
    <source>
        <strain evidence="1">DUOXIRENSHENG_FW03</strain>
        <tissue evidence="1">Leaves</tissue>
    </source>
</reference>
<evidence type="ECO:0000313" key="2">
    <source>
        <dbReference type="Proteomes" id="UP001386955"/>
    </source>
</evidence>
<keyword evidence="2" id="KW-1185">Reference proteome</keyword>
<organism evidence="1 2">
    <name type="scientific">Psophocarpus tetragonolobus</name>
    <name type="common">Winged bean</name>
    <name type="synonym">Dolichos tetragonolobus</name>
    <dbReference type="NCBI Taxonomy" id="3891"/>
    <lineage>
        <taxon>Eukaryota</taxon>
        <taxon>Viridiplantae</taxon>
        <taxon>Streptophyta</taxon>
        <taxon>Embryophyta</taxon>
        <taxon>Tracheophyta</taxon>
        <taxon>Spermatophyta</taxon>
        <taxon>Magnoliopsida</taxon>
        <taxon>eudicotyledons</taxon>
        <taxon>Gunneridae</taxon>
        <taxon>Pentapetalae</taxon>
        <taxon>rosids</taxon>
        <taxon>fabids</taxon>
        <taxon>Fabales</taxon>
        <taxon>Fabaceae</taxon>
        <taxon>Papilionoideae</taxon>
        <taxon>50 kb inversion clade</taxon>
        <taxon>NPAAA clade</taxon>
        <taxon>indigoferoid/millettioid clade</taxon>
        <taxon>Phaseoleae</taxon>
        <taxon>Psophocarpus</taxon>
    </lineage>
</organism>